<reference evidence="3" key="1">
    <citation type="submission" date="2016-10" db="EMBL/GenBank/DDBJ databases">
        <authorList>
            <person name="Varghese N."/>
            <person name="Submissions S."/>
        </authorList>
    </citation>
    <scope>NUCLEOTIDE SEQUENCE [LARGE SCALE GENOMIC DNA]</scope>
    <source>
        <strain evidence="3">DSM 13327</strain>
    </source>
</reference>
<dbReference type="Proteomes" id="UP000199520">
    <property type="component" value="Unassembled WGS sequence"/>
</dbReference>
<dbReference type="STRING" id="1123291.SAMN04490355_100676"/>
<dbReference type="CDD" id="cd04182">
    <property type="entry name" value="GT_2_like_f"/>
    <property type="match status" value="1"/>
</dbReference>
<dbReference type="PANTHER" id="PTHR43777">
    <property type="entry name" value="MOLYBDENUM COFACTOR CYTIDYLYLTRANSFERASE"/>
    <property type="match status" value="1"/>
</dbReference>
<organism evidence="2 3">
    <name type="scientific">Pelosinus propionicus DSM 13327</name>
    <dbReference type="NCBI Taxonomy" id="1123291"/>
    <lineage>
        <taxon>Bacteria</taxon>
        <taxon>Bacillati</taxon>
        <taxon>Bacillota</taxon>
        <taxon>Negativicutes</taxon>
        <taxon>Selenomonadales</taxon>
        <taxon>Sporomusaceae</taxon>
        <taxon>Pelosinus</taxon>
    </lineage>
</organism>
<dbReference type="EMBL" id="FOTS01000006">
    <property type="protein sequence ID" value="SFL48678.1"/>
    <property type="molecule type" value="Genomic_DNA"/>
</dbReference>
<evidence type="ECO:0000313" key="3">
    <source>
        <dbReference type="Proteomes" id="UP000199520"/>
    </source>
</evidence>
<dbReference type="RefSeq" id="WP_090933381.1">
    <property type="nucleotide sequence ID" value="NZ_FOTS01000006.1"/>
</dbReference>
<dbReference type="PANTHER" id="PTHR43777:SF1">
    <property type="entry name" value="MOLYBDENUM COFACTOR CYTIDYLYLTRANSFERASE"/>
    <property type="match status" value="1"/>
</dbReference>
<evidence type="ECO:0000313" key="2">
    <source>
        <dbReference type="EMBL" id="SFL48678.1"/>
    </source>
</evidence>
<dbReference type="Pfam" id="PF12804">
    <property type="entry name" value="NTP_transf_3"/>
    <property type="match status" value="1"/>
</dbReference>
<dbReference type="GO" id="GO:0016779">
    <property type="term" value="F:nucleotidyltransferase activity"/>
    <property type="evidence" value="ECO:0007669"/>
    <property type="project" value="UniProtKB-KW"/>
</dbReference>
<protein>
    <submittedName>
        <fullName evidence="2">CTP:molybdopterin cytidylyltransferase MocA</fullName>
    </submittedName>
</protein>
<keyword evidence="2" id="KW-0808">Transferase</keyword>
<dbReference type="Gene3D" id="3.90.550.10">
    <property type="entry name" value="Spore Coat Polysaccharide Biosynthesis Protein SpsA, Chain A"/>
    <property type="match status" value="1"/>
</dbReference>
<name>A0A1I4I2M4_9FIRM</name>
<dbReference type="SUPFAM" id="SSF53448">
    <property type="entry name" value="Nucleotide-diphospho-sugar transferases"/>
    <property type="match status" value="1"/>
</dbReference>
<keyword evidence="3" id="KW-1185">Reference proteome</keyword>
<gene>
    <name evidence="2" type="ORF">SAMN04490355_100676</name>
</gene>
<dbReference type="InterPro" id="IPR029044">
    <property type="entry name" value="Nucleotide-diphossugar_trans"/>
</dbReference>
<evidence type="ECO:0000259" key="1">
    <source>
        <dbReference type="Pfam" id="PF12804"/>
    </source>
</evidence>
<feature type="domain" description="MobA-like NTP transferase" evidence="1">
    <location>
        <begin position="13"/>
        <end position="172"/>
    </location>
</feature>
<proteinExistence type="predicted"/>
<accession>A0A1I4I2M4</accession>
<dbReference type="AlphaFoldDB" id="A0A1I4I2M4"/>
<sequence length="210" mass="23255">MTIIDYADNMIAGVVLAAGLSRRMGQFKPLLPYAQSSIIETTVANLKQAGVGKIIVVTGYRSTEIAQQFLNWDNVLLVKNYNYQHGEMLESVQLGLREVADCVATYVVPGDMPAIAVETFIKLRQCMAQTDAKVVFPTLNGKRKHPPLIKSSCFPAIWNFGGEGGLRVALEQFLVQTVCVPVKDVGCTIDADTWKDYMRLQAYQSSMERT</sequence>
<dbReference type="OrthoDB" id="285216at2"/>
<keyword evidence="2" id="KW-0548">Nucleotidyltransferase</keyword>
<dbReference type="InterPro" id="IPR025877">
    <property type="entry name" value="MobA-like_NTP_Trfase"/>
</dbReference>